<dbReference type="EnsemblMetazoa" id="ACOM039729-RA">
    <property type="protein sequence ID" value="ACOM039729-PA.1"/>
    <property type="gene ID" value="ACOM039729"/>
</dbReference>
<reference evidence="2" key="1">
    <citation type="submission" date="2022-08" db="UniProtKB">
        <authorList>
            <consortium name="EnsemblMetazoa"/>
        </authorList>
    </citation>
    <scope>IDENTIFICATION</scope>
</reference>
<evidence type="ECO:0000313" key="2">
    <source>
        <dbReference type="EnsemblMetazoa" id="ACOM039729-PA.1"/>
    </source>
</evidence>
<dbReference type="AlphaFoldDB" id="A0A8W7PY96"/>
<protein>
    <submittedName>
        <fullName evidence="2">Uncharacterized protein</fullName>
    </submittedName>
</protein>
<proteinExistence type="predicted"/>
<accession>A0A8W7PY96</accession>
<sequence length="140" mass="15280">MVLPFVVKAEKPDEEIGGVARIVARLLGKFRVPAKGVHTNCRQKRCQLTQGQLRAARVVLGQDQRLYRGVERYDDGAKPHATGTARAGWGVASDVDKIVPTVASGTVVGLRLQPTDQTAHDRNWMKTLDDEAQGEPNPIS</sequence>
<feature type="region of interest" description="Disordered" evidence="1">
    <location>
        <begin position="118"/>
        <end position="140"/>
    </location>
</feature>
<feature type="compositionally biased region" description="Basic and acidic residues" evidence="1">
    <location>
        <begin position="118"/>
        <end position="129"/>
    </location>
</feature>
<evidence type="ECO:0000256" key="1">
    <source>
        <dbReference type="SAM" id="MobiDB-lite"/>
    </source>
</evidence>
<organism evidence="2">
    <name type="scientific">Anopheles coluzzii</name>
    <name type="common">African malaria mosquito</name>
    <dbReference type="NCBI Taxonomy" id="1518534"/>
    <lineage>
        <taxon>Eukaryota</taxon>
        <taxon>Metazoa</taxon>
        <taxon>Ecdysozoa</taxon>
        <taxon>Arthropoda</taxon>
        <taxon>Hexapoda</taxon>
        <taxon>Insecta</taxon>
        <taxon>Pterygota</taxon>
        <taxon>Neoptera</taxon>
        <taxon>Endopterygota</taxon>
        <taxon>Diptera</taxon>
        <taxon>Nematocera</taxon>
        <taxon>Culicoidea</taxon>
        <taxon>Culicidae</taxon>
        <taxon>Anophelinae</taxon>
        <taxon>Anopheles</taxon>
    </lineage>
</organism>
<name>A0A8W7PY96_ANOCL</name>
<dbReference type="Proteomes" id="UP000075882">
    <property type="component" value="Unassembled WGS sequence"/>
</dbReference>